<dbReference type="AlphaFoldDB" id="A0A919SBE9"/>
<dbReference type="RefSeq" id="WP_212996135.1">
    <property type="nucleotide sequence ID" value="NZ_BAAATW010000001.1"/>
</dbReference>
<proteinExistence type="predicted"/>
<feature type="transmembrane region" description="Helical" evidence="2">
    <location>
        <begin position="310"/>
        <end position="333"/>
    </location>
</feature>
<reference evidence="4" key="1">
    <citation type="submission" date="2021-03" db="EMBL/GenBank/DDBJ databases">
        <title>Whole genome shotgun sequence of Actinoplanes consettensis NBRC 14913.</title>
        <authorList>
            <person name="Komaki H."/>
            <person name="Tamura T."/>
        </authorList>
    </citation>
    <scope>NUCLEOTIDE SEQUENCE</scope>
    <source>
        <strain evidence="4">NBRC 14913</strain>
    </source>
</reference>
<dbReference type="NCBIfam" id="TIGR01167">
    <property type="entry name" value="LPXTG_anchor"/>
    <property type="match status" value="1"/>
</dbReference>
<feature type="chain" id="PRO_5037679057" description="LPXTG cell wall anchor domain-containing protein" evidence="3">
    <location>
        <begin position="37"/>
        <end position="342"/>
    </location>
</feature>
<sequence>MNLFKSPLRRTTAIAAGAFLGLIGTVAITGPASAHAPEIKGTTSCVEGGKWKVDWSVANDFRLWATVRGVESSNGATEIGAIKNGAQVAPNYSNPLLGSTTYGAGDQSASLKVTLKWTDNYIGGLTKTIAKPGECSVVVPPTTEPPTTQPTPSDVPSTPPSDEPSTPPSDEPSTPPSDEPSTPPSDEPSTPPSTEPSGEPTPEPTPSYGEAQPIFDLTCDSMTIGLDNPADGVEIPLVLEPSKGDKVTLDVKPGEKKSHTFDASEGFSVKIYLQGYEDDSETVAWEAPDGCSAGGAGGDEDGGSLPLTGAAAGSIAAGAVVLLGAGIALFIIARRRKVKFTA</sequence>
<keyword evidence="2" id="KW-1133">Transmembrane helix</keyword>
<dbReference type="EMBL" id="BOQP01000006">
    <property type="protein sequence ID" value="GIM68611.1"/>
    <property type="molecule type" value="Genomic_DNA"/>
</dbReference>
<evidence type="ECO:0000256" key="1">
    <source>
        <dbReference type="SAM" id="MobiDB-lite"/>
    </source>
</evidence>
<evidence type="ECO:0008006" key="6">
    <source>
        <dbReference type="Google" id="ProtNLM"/>
    </source>
</evidence>
<accession>A0A919SBE9</accession>
<protein>
    <recommendedName>
        <fullName evidence="6">LPXTG cell wall anchor domain-containing protein</fullName>
    </recommendedName>
</protein>
<keyword evidence="2" id="KW-0812">Transmembrane</keyword>
<dbReference type="Proteomes" id="UP000680865">
    <property type="component" value="Unassembled WGS sequence"/>
</dbReference>
<keyword evidence="3" id="KW-0732">Signal</keyword>
<keyword evidence="2" id="KW-0472">Membrane</keyword>
<evidence type="ECO:0000256" key="2">
    <source>
        <dbReference type="SAM" id="Phobius"/>
    </source>
</evidence>
<feature type="signal peptide" evidence="3">
    <location>
        <begin position="1"/>
        <end position="36"/>
    </location>
</feature>
<feature type="compositionally biased region" description="Pro residues" evidence="1">
    <location>
        <begin position="157"/>
        <end position="205"/>
    </location>
</feature>
<evidence type="ECO:0000313" key="4">
    <source>
        <dbReference type="EMBL" id="GIM68611.1"/>
    </source>
</evidence>
<keyword evidence="5" id="KW-1185">Reference proteome</keyword>
<feature type="region of interest" description="Disordered" evidence="1">
    <location>
        <begin position="136"/>
        <end position="213"/>
    </location>
</feature>
<organism evidence="4 5">
    <name type="scientific">Winogradskya consettensis</name>
    <dbReference type="NCBI Taxonomy" id="113560"/>
    <lineage>
        <taxon>Bacteria</taxon>
        <taxon>Bacillati</taxon>
        <taxon>Actinomycetota</taxon>
        <taxon>Actinomycetes</taxon>
        <taxon>Micromonosporales</taxon>
        <taxon>Micromonosporaceae</taxon>
        <taxon>Winogradskya</taxon>
    </lineage>
</organism>
<comment type="caution">
    <text evidence="4">The sequence shown here is derived from an EMBL/GenBank/DDBJ whole genome shotgun (WGS) entry which is preliminary data.</text>
</comment>
<evidence type="ECO:0000256" key="3">
    <source>
        <dbReference type="SAM" id="SignalP"/>
    </source>
</evidence>
<name>A0A919SBE9_9ACTN</name>
<evidence type="ECO:0000313" key="5">
    <source>
        <dbReference type="Proteomes" id="UP000680865"/>
    </source>
</evidence>
<gene>
    <name evidence="4" type="ORF">Aco04nite_11480</name>
</gene>